<evidence type="ECO:0000313" key="1">
    <source>
        <dbReference type="EMBL" id="MBC3809864.1"/>
    </source>
</evidence>
<gene>
    <name evidence="1" type="ORF">H8K26_00285</name>
</gene>
<reference evidence="1 2" key="1">
    <citation type="submission" date="2020-08" db="EMBL/GenBank/DDBJ databases">
        <title>Novel species isolated from subtropical streams in China.</title>
        <authorList>
            <person name="Lu H."/>
        </authorList>
    </citation>
    <scope>NUCLEOTIDE SEQUENCE [LARGE SCALE GENOMIC DNA]</scope>
    <source>
        <strain evidence="1 2">CCTCC AB 2015119</strain>
    </source>
</reference>
<proteinExistence type="predicted"/>
<dbReference type="RefSeq" id="WP_190476491.1">
    <property type="nucleotide sequence ID" value="NZ_JACOFT010000001.1"/>
</dbReference>
<comment type="caution">
    <text evidence="1">The sequence shown here is derived from an EMBL/GenBank/DDBJ whole genome shotgun (WGS) entry which is preliminary data.</text>
</comment>
<accession>A0ABR6XC52</accession>
<dbReference type="EMBL" id="JACOFT010000001">
    <property type="protein sequence ID" value="MBC3809864.1"/>
    <property type="molecule type" value="Genomic_DNA"/>
</dbReference>
<dbReference type="Proteomes" id="UP000637632">
    <property type="component" value="Unassembled WGS sequence"/>
</dbReference>
<evidence type="ECO:0000313" key="2">
    <source>
        <dbReference type="Proteomes" id="UP000637632"/>
    </source>
</evidence>
<name>A0ABR6XC52_9BURK</name>
<keyword evidence="2" id="KW-1185">Reference proteome</keyword>
<protein>
    <submittedName>
        <fullName evidence="1">Uncharacterized protein</fullName>
    </submittedName>
</protein>
<organism evidence="1 2">
    <name type="scientific">Undibacterium aquatile</name>
    <dbReference type="NCBI Taxonomy" id="1537398"/>
    <lineage>
        <taxon>Bacteria</taxon>
        <taxon>Pseudomonadati</taxon>
        <taxon>Pseudomonadota</taxon>
        <taxon>Betaproteobacteria</taxon>
        <taxon>Burkholderiales</taxon>
        <taxon>Oxalobacteraceae</taxon>
        <taxon>Undibacterium</taxon>
    </lineage>
</organism>
<sequence length="58" mass="6867">MENITSPTSPTPRLFDQVRERLRYQRYLFATEKPSAWDTFLHTLATDKNRLKNGRRAA</sequence>